<organism evidence="2 3">
    <name type="scientific">Sphaerobolus stellatus (strain SS14)</name>
    <dbReference type="NCBI Taxonomy" id="990650"/>
    <lineage>
        <taxon>Eukaryota</taxon>
        <taxon>Fungi</taxon>
        <taxon>Dikarya</taxon>
        <taxon>Basidiomycota</taxon>
        <taxon>Agaricomycotina</taxon>
        <taxon>Agaricomycetes</taxon>
        <taxon>Phallomycetidae</taxon>
        <taxon>Geastrales</taxon>
        <taxon>Sphaerobolaceae</taxon>
        <taxon>Sphaerobolus</taxon>
    </lineage>
</organism>
<evidence type="ECO:0000313" key="3">
    <source>
        <dbReference type="Proteomes" id="UP000054279"/>
    </source>
</evidence>
<dbReference type="AlphaFoldDB" id="A0A0C9TMC1"/>
<keyword evidence="3" id="KW-1185">Reference proteome</keyword>
<dbReference type="OrthoDB" id="5840532at2759"/>
<dbReference type="Proteomes" id="UP000054279">
    <property type="component" value="Unassembled WGS sequence"/>
</dbReference>
<protein>
    <submittedName>
        <fullName evidence="2">Uncharacterized protein</fullName>
    </submittedName>
</protein>
<feature type="compositionally biased region" description="Polar residues" evidence="1">
    <location>
        <begin position="98"/>
        <end position="109"/>
    </location>
</feature>
<dbReference type="InterPro" id="IPR047142">
    <property type="entry name" value="OryJ/VirC-like"/>
</dbReference>
<dbReference type="EMBL" id="KN837248">
    <property type="protein sequence ID" value="KIJ31113.1"/>
    <property type="molecule type" value="Genomic_DNA"/>
</dbReference>
<evidence type="ECO:0000313" key="2">
    <source>
        <dbReference type="EMBL" id="KIJ31113.1"/>
    </source>
</evidence>
<dbReference type="InterPro" id="IPR014710">
    <property type="entry name" value="RmlC-like_jellyroll"/>
</dbReference>
<proteinExistence type="predicted"/>
<dbReference type="PANTHER" id="PTHR36156:SF2">
    <property type="entry name" value="CUPIN TYPE-2 DOMAIN-CONTAINING PROTEIN"/>
    <property type="match status" value="1"/>
</dbReference>
<dbReference type="PANTHER" id="PTHR36156">
    <property type="entry name" value="SLR2101 PROTEIN"/>
    <property type="match status" value="1"/>
</dbReference>
<sequence length="109" mass="11757">MSRSEEPVASGSTARRVVTGLGEDGKAKILYDDREGRIETFPSGSIFQNVWLTDSVPADVTREANDDPTKGEKLFQGPVNDGSVANFVNFPPGGRTPMHSTKSINYGIL</sequence>
<gene>
    <name evidence="2" type="ORF">M422DRAFT_267322</name>
</gene>
<name>A0A0C9TMC1_SPHS4</name>
<evidence type="ECO:0000256" key="1">
    <source>
        <dbReference type="SAM" id="MobiDB-lite"/>
    </source>
</evidence>
<feature type="region of interest" description="Disordered" evidence="1">
    <location>
        <begin position="90"/>
        <end position="109"/>
    </location>
</feature>
<dbReference type="Gene3D" id="2.60.120.10">
    <property type="entry name" value="Jelly Rolls"/>
    <property type="match status" value="1"/>
</dbReference>
<dbReference type="HOGENOM" id="CLU_096188_2_3_1"/>
<accession>A0A0C9TMC1</accession>
<reference evidence="2 3" key="1">
    <citation type="submission" date="2014-06" db="EMBL/GenBank/DDBJ databases">
        <title>Evolutionary Origins and Diversification of the Mycorrhizal Mutualists.</title>
        <authorList>
            <consortium name="DOE Joint Genome Institute"/>
            <consortium name="Mycorrhizal Genomics Consortium"/>
            <person name="Kohler A."/>
            <person name="Kuo A."/>
            <person name="Nagy L.G."/>
            <person name="Floudas D."/>
            <person name="Copeland A."/>
            <person name="Barry K.W."/>
            <person name="Cichocki N."/>
            <person name="Veneault-Fourrey C."/>
            <person name="LaButti K."/>
            <person name="Lindquist E.A."/>
            <person name="Lipzen A."/>
            <person name="Lundell T."/>
            <person name="Morin E."/>
            <person name="Murat C."/>
            <person name="Riley R."/>
            <person name="Ohm R."/>
            <person name="Sun H."/>
            <person name="Tunlid A."/>
            <person name="Henrissat B."/>
            <person name="Grigoriev I.V."/>
            <person name="Hibbett D.S."/>
            <person name="Martin F."/>
        </authorList>
    </citation>
    <scope>NUCLEOTIDE SEQUENCE [LARGE SCALE GENOMIC DNA]</scope>
    <source>
        <strain evidence="2 3">SS14</strain>
    </source>
</reference>